<dbReference type="Proteomes" id="UP000006377">
    <property type="component" value="Chromosome"/>
</dbReference>
<gene>
    <name evidence="2" type="ordered locus">Plav_0884</name>
</gene>
<keyword evidence="3" id="KW-1185">Reference proteome</keyword>
<organism evidence="2 3">
    <name type="scientific">Parvibaculum lavamentivorans (strain DS-1 / DSM 13023 / NCIMB 13966)</name>
    <dbReference type="NCBI Taxonomy" id="402881"/>
    <lineage>
        <taxon>Bacteria</taxon>
        <taxon>Pseudomonadati</taxon>
        <taxon>Pseudomonadota</taxon>
        <taxon>Alphaproteobacteria</taxon>
        <taxon>Hyphomicrobiales</taxon>
        <taxon>Parvibaculaceae</taxon>
        <taxon>Parvibaculum</taxon>
    </lineage>
</organism>
<evidence type="ECO:0000313" key="3">
    <source>
        <dbReference type="Proteomes" id="UP000006377"/>
    </source>
</evidence>
<proteinExistence type="predicted"/>
<keyword evidence="1" id="KW-0812">Transmembrane</keyword>
<dbReference type="AlphaFoldDB" id="A7HRH4"/>
<dbReference type="OrthoDB" id="8156917at2"/>
<dbReference type="EMBL" id="CP000774">
    <property type="protein sequence ID" value="ABS62507.1"/>
    <property type="molecule type" value="Genomic_DNA"/>
</dbReference>
<feature type="transmembrane region" description="Helical" evidence="1">
    <location>
        <begin position="12"/>
        <end position="30"/>
    </location>
</feature>
<keyword evidence="1" id="KW-1133">Transmembrane helix</keyword>
<evidence type="ECO:0000313" key="2">
    <source>
        <dbReference type="EMBL" id="ABS62507.1"/>
    </source>
</evidence>
<reference evidence="2 3" key="1">
    <citation type="journal article" date="2011" name="Stand. Genomic Sci.">
        <title>Complete genome sequence of Parvibaculum lavamentivorans type strain (DS-1(T)).</title>
        <authorList>
            <person name="Schleheck D."/>
            <person name="Weiss M."/>
            <person name="Pitluck S."/>
            <person name="Bruce D."/>
            <person name="Land M.L."/>
            <person name="Han S."/>
            <person name="Saunders E."/>
            <person name="Tapia R."/>
            <person name="Detter C."/>
            <person name="Brettin T."/>
            <person name="Han J."/>
            <person name="Woyke T."/>
            <person name="Goodwin L."/>
            <person name="Pennacchio L."/>
            <person name="Nolan M."/>
            <person name="Cook A.M."/>
            <person name="Kjelleberg S."/>
            <person name="Thomas T."/>
        </authorList>
    </citation>
    <scope>NUCLEOTIDE SEQUENCE [LARGE SCALE GENOMIC DNA]</scope>
    <source>
        <strain evidence="3">DS-1 / DSM 13023 / NCIMB 13966</strain>
    </source>
</reference>
<dbReference type="STRING" id="402881.Plav_0884"/>
<dbReference type="InterPro" id="IPR000415">
    <property type="entry name" value="Nitroreductase-like"/>
</dbReference>
<dbReference type="HOGENOM" id="CLU_051479_3_0_5"/>
<dbReference type="Gene3D" id="3.40.109.10">
    <property type="entry name" value="NADH Oxidase"/>
    <property type="match status" value="1"/>
</dbReference>
<protein>
    <submittedName>
        <fullName evidence="2">Uncharacterized protein</fullName>
    </submittedName>
</protein>
<sequence length="402" mass="43646">MKNKSPSFTRRHLLEIGTGATLVAAAGVIWRANERGVIGEKGQEPYKPWEIWNDPAHRGTPLALVAAGVLASNPHNTQPWLFRVSDTRIDILADTSRNLGTFDPYLREMHVGLGCAVENMVLAAAPNGYAVTVTPHAGSLLDIGGRDEPVLAATLHLARGDAPADPLYSAIPKRHTNRNPYDRARGFPDALLHDFAAIPHDENLKLYLFQSGAAYETLGAAIIAATDEIVADHAMIEDSHRWFRDGPQEMERERSGLELDTAGLSPALLAVAKMLPALPAEQSHGTWADQTRDTHVPSAALLGLIAARDRYDRPQTLAAGRLWQRVHLAAGAAGLAMHPLNQPVEMIDRERQLGTESKAEARFAAVTGDEAWQPTFVFRGGYAIRDAAVSARRGAEMVTETV</sequence>
<accession>A7HRH4</accession>
<keyword evidence="1" id="KW-0472">Membrane</keyword>
<dbReference type="SUPFAM" id="SSF55469">
    <property type="entry name" value="FMN-dependent nitroreductase-like"/>
    <property type="match status" value="1"/>
</dbReference>
<dbReference type="eggNOG" id="COG0778">
    <property type="taxonomic scope" value="Bacteria"/>
</dbReference>
<dbReference type="RefSeq" id="WP_012109759.1">
    <property type="nucleotide sequence ID" value="NC_009719.1"/>
</dbReference>
<dbReference type="GO" id="GO:0016491">
    <property type="term" value="F:oxidoreductase activity"/>
    <property type="evidence" value="ECO:0007669"/>
    <property type="project" value="InterPro"/>
</dbReference>
<dbReference type="KEGG" id="pla:Plav_0884"/>
<evidence type="ECO:0000256" key="1">
    <source>
        <dbReference type="SAM" id="Phobius"/>
    </source>
</evidence>
<name>A7HRH4_PARL1</name>